<reference evidence="8 9" key="1">
    <citation type="journal article" date="2015" name="Environ. Microbiol.">
        <title>Metagenome sequence of Elaphomyces granulatus from sporocarp tissue reveals Ascomycota ectomycorrhizal fingerprints of genome expansion and a Proteobacteria-rich microbiome.</title>
        <authorList>
            <person name="Quandt C.A."/>
            <person name="Kohler A."/>
            <person name="Hesse C.N."/>
            <person name="Sharpton T.J."/>
            <person name="Martin F."/>
            <person name="Spatafora J.W."/>
        </authorList>
    </citation>
    <scope>NUCLEOTIDE SEQUENCE [LARGE SCALE GENOMIC DNA]</scope>
    <source>
        <strain evidence="8 9">OSC145934</strain>
    </source>
</reference>
<comment type="function">
    <text evidence="1">Putative mitochondrial redox protein which could be involved in the reduction of small toxic molecules.</text>
</comment>
<dbReference type="PANTHER" id="PTHR28071">
    <property type="entry name" value="REDOX PROTEIN FMP46, MITOCHONDRIAL-RELATED"/>
    <property type="match status" value="1"/>
</dbReference>
<name>A0A232LYD0_9EURO</name>
<comment type="caution">
    <text evidence="8">The sequence shown here is derived from an EMBL/GenBank/DDBJ whole genome shotgun (WGS) entry which is preliminary data.</text>
</comment>
<dbReference type="SUPFAM" id="SSF52833">
    <property type="entry name" value="Thioredoxin-like"/>
    <property type="match status" value="1"/>
</dbReference>
<evidence type="ECO:0000256" key="7">
    <source>
        <dbReference type="SAM" id="MobiDB-lite"/>
    </source>
</evidence>
<keyword evidence="6" id="KW-0496">Mitochondrion</keyword>
<evidence type="ECO:0000256" key="2">
    <source>
        <dbReference type="ARBA" id="ARBA00004173"/>
    </source>
</evidence>
<dbReference type="Proteomes" id="UP000243515">
    <property type="component" value="Unassembled WGS sequence"/>
</dbReference>
<dbReference type="AlphaFoldDB" id="A0A232LYD0"/>
<keyword evidence="9" id="KW-1185">Reference proteome</keyword>
<evidence type="ECO:0000256" key="3">
    <source>
        <dbReference type="ARBA" id="ARBA00009734"/>
    </source>
</evidence>
<dbReference type="EMBL" id="NPHW01003721">
    <property type="protein sequence ID" value="OXV09084.1"/>
    <property type="molecule type" value="Genomic_DNA"/>
</dbReference>
<dbReference type="PANTHER" id="PTHR28071:SF1">
    <property type="entry name" value="REDOX PROTEIN FMP46, MITOCHONDRIAL-RELATED"/>
    <property type="match status" value="1"/>
</dbReference>
<dbReference type="OrthoDB" id="59229at2759"/>
<evidence type="ECO:0000313" key="9">
    <source>
        <dbReference type="Proteomes" id="UP000243515"/>
    </source>
</evidence>
<keyword evidence="4" id="KW-0809">Transit peptide</keyword>
<evidence type="ECO:0000256" key="6">
    <source>
        <dbReference type="ARBA" id="ARBA00023128"/>
    </source>
</evidence>
<dbReference type="GO" id="GO:0016491">
    <property type="term" value="F:oxidoreductase activity"/>
    <property type="evidence" value="ECO:0007669"/>
    <property type="project" value="UniProtKB-KW"/>
</dbReference>
<comment type="subcellular location">
    <subcellularLocation>
        <location evidence="2">Mitochondrion</location>
    </subcellularLocation>
</comment>
<comment type="similarity">
    <text evidence="3">Belongs to the FMP46 family.</text>
</comment>
<proteinExistence type="inferred from homology"/>
<evidence type="ECO:0000256" key="4">
    <source>
        <dbReference type="ARBA" id="ARBA00022946"/>
    </source>
</evidence>
<protein>
    <submittedName>
        <fullName evidence="8">Uncharacterized protein</fullName>
    </submittedName>
</protein>
<dbReference type="InterPro" id="IPR012882">
    <property type="entry name" value="Fmp46"/>
</dbReference>
<evidence type="ECO:0000313" key="8">
    <source>
        <dbReference type="EMBL" id="OXV09084.1"/>
    </source>
</evidence>
<gene>
    <name evidence="8" type="ORF">Egran_03153</name>
</gene>
<evidence type="ECO:0000256" key="5">
    <source>
        <dbReference type="ARBA" id="ARBA00023002"/>
    </source>
</evidence>
<feature type="region of interest" description="Disordered" evidence="7">
    <location>
        <begin position="37"/>
        <end position="71"/>
    </location>
</feature>
<evidence type="ECO:0000256" key="1">
    <source>
        <dbReference type="ARBA" id="ARBA00002963"/>
    </source>
</evidence>
<keyword evidence="5" id="KW-0560">Oxidoreductase</keyword>
<dbReference type="InterPro" id="IPR036249">
    <property type="entry name" value="Thioredoxin-like_sf"/>
</dbReference>
<organism evidence="8 9">
    <name type="scientific">Elaphomyces granulatus</name>
    <dbReference type="NCBI Taxonomy" id="519963"/>
    <lineage>
        <taxon>Eukaryota</taxon>
        <taxon>Fungi</taxon>
        <taxon>Dikarya</taxon>
        <taxon>Ascomycota</taxon>
        <taxon>Pezizomycotina</taxon>
        <taxon>Eurotiomycetes</taxon>
        <taxon>Eurotiomycetidae</taxon>
        <taxon>Eurotiales</taxon>
        <taxon>Elaphomycetaceae</taxon>
        <taxon>Elaphomyces</taxon>
    </lineage>
</organism>
<accession>A0A232LYD0</accession>
<dbReference type="Pfam" id="PF07955">
    <property type="entry name" value="DUF1687"/>
    <property type="match status" value="1"/>
</dbReference>
<dbReference type="Gene3D" id="3.40.30.10">
    <property type="entry name" value="Glutaredoxin"/>
    <property type="match status" value="1"/>
</dbReference>
<dbReference type="GO" id="GO:0005739">
    <property type="term" value="C:mitochondrion"/>
    <property type="evidence" value="ECO:0007669"/>
    <property type="project" value="UniProtKB-SubCell"/>
</dbReference>
<sequence>MFRLPKTLDIITLFHKPSLPTSMRVLNLLKQASAAAGETATMDQSSNNNTEEKQRGEFELEVTEAPPTPDQLRNILDYVAPRGVKPGGVIRGARDRADALKKLKEGQEDDLVRPVVVDWTNGRAVVGGAESEILKLVRQGSSD</sequence>